<evidence type="ECO:0000313" key="1">
    <source>
        <dbReference type="EMBL" id="MEW9570526.1"/>
    </source>
</evidence>
<evidence type="ECO:0000313" key="2">
    <source>
        <dbReference type="Proteomes" id="UP001556220"/>
    </source>
</evidence>
<name>A0ABV3Q9M8_9GAMM</name>
<dbReference type="Proteomes" id="UP001556220">
    <property type="component" value="Unassembled WGS sequence"/>
</dbReference>
<proteinExistence type="predicted"/>
<comment type="caution">
    <text evidence="1">The sequence shown here is derived from an EMBL/GenBank/DDBJ whole genome shotgun (WGS) entry which is preliminary data.</text>
</comment>
<accession>A0ABV3Q9M8</accession>
<reference evidence="1 2" key="1">
    <citation type="submission" date="2024-06" db="EMBL/GenBank/DDBJ databases">
        <authorList>
            <person name="Woo H."/>
        </authorList>
    </citation>
    <scope>NUCLEOTIDE SEQUENCE [LARGE SCALE GENOMIC DNA]</scope>
    <source>
        <strain evidence="1 2">Si-c</strain>
    </source>
</reference>
<organism evidence="1 2">
    <name type="scientific">Rhodanobacter lycopersici</name>
    <dbReference type="NCBI Taxonomy" id="3162487"/>
    <lineage>
        <taxon>Bacteria</taxon>
        <taxon>Pseudomonadati</taxon>
        <taxon>Pseudomonadota</taxon>
        <taxon>Gammaproteobacteria</taxon>
        <taxon>Lysobacterales</taxon>
        <taxon>Rhodanobacteraceae</taxon>
        <taxon>Rhodanobacter</taxon>
    </lineage>
</organism>
<protein>
    <submittedName>
        <fullName evidence="1">Uncharacterized protein</fullName>
    </submittedName>
</protein>
<dbReference type="RefSeq" id="WP_367853580.1">
    <property type="nucleotide sequence ID" value="NZ_JBFOHK010000001.1"/>
</dbReference>
<dbReference type="EMBL" id="JBFOHK010000001">
    <property type="protein sequence ID" value="MEW9570526.1"/>
    <property type="molecule type" value="Genomic_DNA"/>
</dbReference>
<keyword evidence="2" id="KW-1185">Reference proteome</keyword>
<gene>
    <name evidence="1" type="ORF">ABQJ54_02040</name>
</gene>
<sequence length="45" mass="4854">MAANEMADANASVSSLDMVSPYSCREIIPQTCACDYLLSDFTYVG</sequence>